<dbReference type="PANTHER" id="PTHR31632:SF2">
    <property type="entry name" value="PLASMA MEMBRANE IRON PERMEASE"/>
    <property type="match status" value="1"/>
</dbReference>
<keyword evidence="4 6" id="KW-1133">Transmembrane helix</keyword>
<feature type="transmembrane region" description="Helical" evidence="6">
    <location>
        <begin position="38"/>
        <end position="59"/>
    </location>
</feature>
<evidence type="ECO:0000256" key="1">
    <source>
        <dbReference type="ARBA" id="ARBA00004141"/>
    </source>
</evidence>
<feature type="transmembrane region" description="Helical" evidence="6">
    <location>
        <begin position="245"/>
        <end position="264"/>
    </location>
</feature>
<evidence type="ECO:0000256" key="4">
    <source>
        <dbReference type="ARBA" id="ARBA00022989"/>
    </source>
</evidence>
<accession>A0A4R7V966</accession>
<name>A0A4R7V966_9PSEU</name>
<evidence type="ECO:0000256" key="5">
    <source>
        <dbReference type="ARBA" id="ARBA00023136"/>
    </source>
</evidence>
<feature type="transmembrane region" description="Helical" evidence="6">
    <location>
        <begin position="150"/>
        <end position="168"/>
    </location>
</feature>
<keyword evidence="5 6" id="KW-0472">Membrane</keyword>
<organism evidence="7 8">
    <name type="scientific">Actinophytocola oryzae</name>
    <dbReference type="NCBI Taxonomy" id="502181"/>
    <lineage>
        <taxon>Bacteria</taxon>
        <taxon>Bacillati</taxon>
        <taxon>Actinomycetota</taxon>
        <taxon>Actinomycetes</taxon>
        <taxon>Pseudonocardiales</taxon>
        <taxon>Pseudonocardiaceae</taxon>
    </lineage>
</organism>
<dbReference type="InterPro" id="IPR004923">
    <property type="entry name" value="FTR1/Fip1/EfeU"/>
</dbReference>
<feature type="transmembrane region" description="Helical" evidence="6">
    <location>
        <begin position="180"/>
        <end position="200"/>
    </location>
</feature>
<sequence>MLTSSALIGLREGLEAALVVSILIAFLVKSDQRAAIKWVWGGVAAALLICVGIGTVVAYTIGEMQFEHQEIVGGSLSIAAVGFVTWMIFWMRSTARTLAKELRGKLSDALAIGPVAVAVMALLAVGREGLETMAFFYANVRTAEAGTREPLIGFIVGIVAAVVLGWLIYRGAVTFNLGKFFTYTGVLLVFVAAGILGYGLHDLQEAGVLPGLNTLAFDLSGPMPEDSWYGALLKGLLNYSAQTTVLQAVVWVLYVVVVLTLFLWPRKQTTPAASPSTPVPVKEHS</sequence>
<dbReference type="GO" id="GO:0033573">
    <property type="term" value="C:high-affinity iron permease complex"/>
    <property type="evidence" value="ECO:0007669"/>
    <property type="project" value="InterPro"/>
</dbReference>
<evidence type="ECO:0000256" key="6">
    <source>
        <dbReference type="SAM" id="Phobius"/>
    </source>
</evidence>
<dbReference type="AlphaFoldDB" id="A0A4R7V966"/>
<feature type="transmembrane region" description="Helical" evidence="6">
    <location>
        <begin position="6"/>
        <end position="26"/>
    </location>
</feature>
<dbReference type="Pfam" id="PF03239">
    <property type="entry name" value="FTR1"/>
    <property type="match status" value="1"/>
</dbReference>
<comment type="caution">
    <text evidence="7">The sequence shown here is derived from an EMBL/GenBank/DDBJ whole genome shotgun (WGS) entry which is preliminary data.</text>
</comment>
<comment type="similarity">
    <text evidence="2">Belongs to the oxidase-dependent Fe transporter (OFeT) (TC 9.A.10.1) family.</text>
</comment>
<gene>
    <name evidence="7" type="ORF">CLV71_112121</name>
</gene>
<dbReference type="GO" id="GO:0015093">
    <property type="term" value="F:ferrous iron transmembrane transporter activity"/>
    <property type="evidence" value="ECO:0007669"/>
    <property type="project" value="TreeGrafter"/>
</dbReference>
<feature type="transmembrane region" description="Helical" evidence="6">
    <location>
        <begin position="71"/>
        <end position="89"/>
    </location>
</feature>
<keyword evidence="8" id="KW-1185">Reference proteome</keyword>
<evidence type="ECO:0000256" key="3">
    <source>
        <dbReference type="ARBA" id="ARBA00022692"/>
    </source>
</evidence>
<dbReference type="PANTHER" id="PTHR31632">
    <property type="entry name" value="IRON TRANSPORTER FTH1"/>
    <property type="match status" value="1"/>
</dbReference>
<evidence type="ECO:0000313" key="8">
    <source>
        <dbReference type="Proteomes" id="UP000294927"/>
    </source>
</evidence>
<comment type="subcellular location">
    <subcellularLocation>
        <location evidence="1">Membrane</location>
        <topology evidence="1">Multi-pass membrane protein</topology>
    </subcellularLocation>
</comment>
<evidence type="ECO:0000256" key="2">
    <source>
        <dbReference type="ARBA" id="ARBA00008333"/>
    </source>
</evidence>
<reference evidence="7 8" key="1">
    <citation type="submission" date="2019-03" db="EMBL/GenBank/DDBJ databases">
        <title>Genomic Encyclopedia of Archaeal and Bacterial Type Strains, Phase II (KMG-II): from individual species to whole genera.</title>
        <authorList>
            <person name="Goeker M."/>
        </authorList>
    </citation>
    <scope>NUCLEOTIDE SEQUENCE [LARGE SCALE GENOMIC DNA]</scope>
    <source>
        <strain evidence="7 8">DSM 45499</strain>
    </source>
</reference>
<evidence type="ECO:0000313" key="7">
    <source>
        <dbReference type="EMBL" id="TDV45454.1"/>
    </source>
</evidence>
<dbReference type="EMBL" id="SOCP01000012">
    <property type="protein sequence ID" value="TDV45454.1"/>
    <property type="molecule type" value="Genomic_DNA"/>
</dbReference>
<dbReference type="OrthoDB" id="7260758at2"/>
<dbReference type="Proteomes" id="UP000294927">
    <property type="component" value="Unassembled WGS sequence"/>
</dbReference>
<feature type="transmembrane region" description="Helical" evidence="6">
    <location>
        <begin position="109"/>
        <end position="130"/>
    </location>
</feature>
<proteinExistence type="inferred from homology"/>
<protein>
    <submittedName>
        <fullName evidence="7">High-affinity iron transporter</fullName>
    </submittedName>
</protein>
<dbReference type="NCBIfam" id="NF041756">
    <property type="entry name" value="EfeU"/>
    <property type="match status" value="1"/>
</dbReference>
<keyword evidence="3 6" id="KW-0812">Transmembrane</keyword>
<dbReference type="RefSeq" id="WP_133906175.1">
    <property type="nucleotide sequence ID" value="NZ_SOCP01000012.1"/>
</dbReference>